<keyword evidence="13" id="KW-1185">Reference proteome</keyword>
<sequence>MSGYKVLPQNNFFNMKKKYLILAVIGAFLSHDSSYATSYISNIQKIRQQDSSVSGKVTDKNGSPIAGVKVSIKGGSNSVTTNKDGIYNISAQQDDILVFSAHKFQLYEEQVKTDRLDVSLDESVPPKDTVEILYGKHKTKTFSGASASIKGEEIRTVSSPMTSNALAGRLLGLIATQSISLGNDGSNFSIRNQSPVIMVDGAIRDIDQVNVNEIESITVLKDPVSLAPLGMRSSGGIIMVKTKQGSDSEQLVNFTTQLAIQQPTYLPNYLGSYDYALLSNEASKNDGNPAIYSPAEIEGYRTGQNPYLYPNVNWYKEALKPSYYYTRHNLNVSGGNKTARYFISLENLKQDGIFKSGPNDYDTNNGSKRNSFRSNVEIDIDKNLTVGLGIAGRYEKLNSPGTDVNALFSSMKNTPPNAYPVLNPNGSLGGNSLYQRNIRGLLYSTGYSLENRRTLFVDADINRKLNSITEGLSLTGSVHYSSYYSNTVNKSRSAFAVYQLIIDPVTQAQTYRQFNSDGTFSSSDSYGDVTRRLNYDAGLAYNRSFNKHSVDATLRYTWDQYDISSNNDNTVPLTHAYQGLMGRVSYDYNEKYFADFAFSYQGTEQYPKGDRFGFFPAISAGYDISKEDFFKVASINQLKLKVSAGLLGFDRASYFATQPYYTPGSGYVFGASGTGLNGWNEQTLGNPNITWEKSRAINAGIDARFFNSKLGVNLEYFNNRQYDVLQTRGASNPILGITYPVENIGEYEYNGIELGSDYNFNIGKMGVTLMANTQFFANKVIFTDELPRQYSYQERTGGRIGQPFGLVALGLFQSQAEINASPGQFFANLQPGDIKYKDVNSDGVINDDDQTAIGKKSSPINYSGSIGLKYEGFDFSVLVQGVANKDFFYTGSNAWAFQTNGLVNTGVQPHHLGRWTPETAATATYPRLSYGTNVNNDRTSTYWIKDGDYLRVKNIEIGYTLPSDFMKRIHLSEFRVYANAFNAFTFTKLEDLDPESLFSNYPLYKSFSLGISIKF</sequence>
<gene>
    <name evidence="12" type="ORF">SAMN05443549_10479</name>
</gene>
<keyword evidence="4 8" id="KW-0812">Transmembrane</keyword>
<dbReference type="InterPro" id="IPR000531">
    <property type="entry name" value="Beta-barrel_TonB"/>
</dbReference>
<keyword evidence="3 8" id="KW-1134">Transmembrane beta strand</keyword>
<feature type="domain" description="TonB-dependent receptor-like beta-barrel" evidence="10">
    <location>
        <begin position="409"/>
        <end position="982"/>
    </location>
</feature>
<dbReference type="InterPro" id="IPR039426">
    <property type="entry name" value="TonB-dep_rcpt-like"/>
</dbReference>
<dbReference type="InterPro" id="IPR008969">
    <property type="entry name" value="CarboxyPept-like_regulatory"/>
</dbReference>
<dbReference type="Gene3D" id="2.40.170.20">
    <property type="entry name" value="TonB-dependent receptor, beta-barrel domain"/>
    <property type="match status" value="1"/>
</dbReference>
<dbReference type="InterPro" id="IPR037066">
    <property type="entry name" value="Plug_dom_sf"/>
</dbReference>
<dbReference type="NCBIfam" id="TIGR04056">
    <property type="entry name" value="OMP_RagA_SusC"/>
    <property type="match status" value="1"/>
</dbReference>
<dbReference type="AlphaFoldDB" id="A0A1M5JV37"/>
<evidence type="ECO:0000256" key="9">
    <source>
        <dbReference type="RuleBase" id="RU003357"/>
    </source>
</evidence>
<dbReference type="SUPFAM" id="SSF49464">
    <property type="entry name" value="Carboxypeptidase regulatory domain-like"/>
    <property type="match status" value="1"/>
</dbReference>
<comment type="similarity">
    <text evidence="8 9">Belongs to the TonB-dependent receptor family.</text>
</comment>
<evidence type="ECO:0000256" key="6">
    <source>
        <dbReference type="ARBA" id="ARBA00023136"/>
    </source>
</evidence>
<keyword evidence="2 8" id="KW-0813">Transport</keyword>
<dbReference type="InterPro" id="IPR023996">
    <property type="entry name" value="TonB-dep_OMP_SusC/RagA"/>
</dbReference>
<evidence type="ECO:0000256" key="1">
    <source>
        <dbReference type="ARBA" id="ARBA00004571"/>
    </source>
</evidence>
<dbReference type="Pfam" id="PF13715">
    <property type="entry name" value="CarbopepD_reg_2"/>
    <property type="match status" value="1"/>
</dbReference>
<name>A0A1M5JV37_9FLAO</name>
<reference evidence="13" key="1">
    <citation type="submission" date="2016-11" db="EMBL/GenBank/DDBJ databases">
        <authorList>
            <person name="Varghese N."/>
            <person name="Submissions S."/>
        </authorList>
    </citation>
    <scope>NUCLEOTIDE SEQUENCE [LARGE SCALE GENOMIC DNA]</scope>
    <source>
        <strain evidence="13">DSM 19978</strain>
    </source>
</reference>
<feature type="domain" description="TonB-dependent receptor plug" evidence="11">
    <location>
        <begin position="142"/>
        <end position="236"/>
    </location>
</feature>
<evidence type="ECO:0000256" key="4">
    <source>
        <dbReference type="ARBA" id="ARBA00022692"/>
    </source>
</evidence>
<dbReference type="PROSITE" id="PS52016">
    <property type="entry name" value="TONB_DEPENDENT_REC_3"/>
    <property type="match status" value="1"/>
</dbReference>
<evidence type="ECO:0000313" key="12">
    <source>
        <dbReference type="EMBL" id="SHG44160.1"/>
    </source>
</evidence>
<keyword evidence="7 8" id="KW-0998">Cell outer membrane</keyword>
<evidence type="ECO:0000313" key="13">
    <source>
        <dbReference type="Proteomes" id="UP000184516"/>
    </source>
</evidence>
<dbReference type="InterPro" id="IPR012910">
    <property type="entry name" value="Plug_dom"/>
</dbReference>
<keyword evidence="5 9" id="KW-0798">TonB box</keyword>
<evidence type="ECO:0000259" key="10">
    <source>
        <dbReference type="Pfam" id="PF00593"/>
    </source>
</evidence>
<dbReference type="EMBL" id="FQWB01000004">
    <property type="protein sequence ID" value="SHG44160.1"/>
    <property type="molecule type" value="Genomic_DNA"/>
</dbReference>
<dbReference type="Proteomes" id="UP000184516">
    <property type="component" value="Unassembled WGS sequence"/>
</dbReference>
<comment type="subcellular location">
    <subcellularLocation>
        <location evidence="1 8">Cell outer membrane</location>
        <topology evidence="1 8">Multi-pass membrane protein</topology>
    </subcellularLocation>
</comment>
<dbReference type="STRING" id="468056.SAMN05443549_10479"/>
<dbReference type="Pfam" id="PF00593">
    <property type="entry name" value="TonB_dep_Rec_b-barrel"/>
    <property type="match status" value="1"/>
</dbReference>
<dbReference type="Pfam" id="PF07715">
    <property type="entry name" value="Plug"/>
    <property type="match status" value="1"/>
</dbReference>
<dbReference type="SUPFAM" id="SSF56935">
    <property type="entry name" value="Porins"/>
    <property type="match status" value="1"/>
</dbReference>
<dbReference type="Gene3D" id="2.60.40.1120">
    <property type="entry name" value="Carboxypeptidase-like, regulatory domain"/>
    <property type="match status" value="1"/>
</dbReference>
<evidence type="ECO:0000256" key="2">
    <source>
        <dbReference type="ARBA" id="ARBA00022448"/>
    </source>
</evidence>
<evidence type="ECO:0000256" key="8">
    <source>
        <dbReference type="PROSITE-ProRule" id="PRU01360"/>
    </source>
</evidence>
<dbReference type="GO" id="GO:0009279">
    <property type="term" value="C:cell outer membrane"/>
    <property type="evidence" value="ECO:0007669"/>
    <property type="project" value="UniProtKB-SubCell"/>
</dbReference>
<proteinExistence type="inferred from homology"/>
<dbReference type="OrthoDB" id="9768177at2"/>
<dbReference type="InterPro" id="IPR036942">
    <property type="entry name" value="Beta-barrel_TonB_sf"/>
</dbReference>
<keyword evidence="6 8" id="KW-0472">Membrane</keyword>
<protein>
    <submittedName>
        <fullName evidence="12">TonB-linked outer membrane protein, SusC/RagA family</fullName>
    </submittedName>
</protein>
<dbReference type="Gene3D" id="2.170.130.10">
    <property type="entry name" value="TonB-dependent receptor, plug domain"/>
    <property type="match status" value="1"/>
</dbReference>
<evidence type="ECO:0000256" key="3">
    <source>
        <dbReference type="ARBA" id="ARBA00022452"/>
    </source>
</evidence>
<evidence type="ECO:0000256" key="7">
    <source>
        <dbReference type="ARBA" id="ARBA00023237"/>
    </source>
</evidence>
<organism evidence="12 13">
    <name type="scientific">Flavobacterium fluvii</name>
    <dbReference type="NCBI Taxonomy" id="468056"/>
    <lineage>
        <taxon>Bacteria</taxon>
        <taxon>Pseudomonadati</taxon>
        <taxon>Bacteroidota</taxon>
        <taxon>Flavobacteriia</taxon>
        <taxon>Flavobacteriales</taxon>
        <taxon>Flavobacteriaceae</taxon>
        <taxon>Flavobacterium</taxon>
    </lineage>
</organism>
<accession>A0A1M5JV37</accession>
<evidence type="ECO:0000259" key="11">
    <source>
        <dbReference type="Pfam" id="PF07715"/>
    </source>
</evidence>
<evidence type="ECO:0000256" key="5">
    <source>
        <dbReference type="ARBA" id="ARBA00023077"/>
    </source>
</evidence>